<evidence type="ECO:0000313" key="1">
    <source>
        <dbReference type="EMBL" id="KAH8001500.1"/>
    </source>
</evidence>
<evidence type="ECO:0000313" key="2">
    <source>
        <dbReference type="Proteomes" id="UP000827872"/>
    </source>
</evidence>
<dbReference type="Proteomes" id="UP000827872">
    <property type="component" value="Linkage Group LG08"/>
</dbReference>
<gene>
    <name evidence="1" type="ORF">K3G42_009746</name>
</gene>
<keyword evidence="2" id="KW-1185">Reference proteome</keyword>
<organism evidence="1 2">
    <name type="scientific">Sphaerodactylus townsendi</name>
    <dbReference type="NCBI Taxonomy" id="933632"/>
    <lineage>
        <taxon>Eukaryota</taxon>
        <taxon>Metazoa</taxon>
        <taxon>Chordata</taxon>
        <taxon>Craniata</taxon>
        <taxon>Vertebrata</taxon>
        <taxon>Euteleostomi</taxon>
        <taxon>Lepidosauria</taxon>
        <taxon>Squamata</taxon>
        <taxon>Bifurcata</taxon>
        <taxon>Gekkota</taxon>
        <taxon>Sphaerodactylidae</taxon>
        <taxon>Sphaerodactylus</taxon>
    </lineage>
</organism>
<name>A0ACB8F917_9SAUR</name>
<comment type="caution">
    <text evidence="1">The sequence shown here is derived from an EMBL/GenBank/DDBJ whole genome shotgun (WGS) entry which is preliminary data.</text>
</comment>
<reference evidence="1" key="1">
    <citation type="submission" date="2021-08" db="EMBL/GenBank/DDBJ databases">
        <title>The first chromosome-level gecko genome reveals the dynamic sex chromosomes of Neotropical dwarf geckos (Sphaerodactylidae: Sphaerodactylus).</title>
        <authorList>
            <person name="Pinto B.J."/>
            <person name="Keating S.E."/>
            <person name="Gamble T."/>
        </authorList>
    </citation>
    <scope>NUCLEOTIDE SEQUENCE</scope>
    <source>
        <strain evidence="1">TG3544</strain>
    </source>
</reference>
<accession>A0ACB8F917</accession>
<sequence>MKPESRRALAGYYVDVFDMAKPSGQPGVTGKRHRPAKRRRTDRTFDNWLNGYRAYAAMLSAAFPLRAWQFWEHMGNVLEARSIAGDLAGPLSREPKIQREAMPESVKYHNKDWQKSGIGGCVWALREPPCA</sequence>
<protein>
    <submittedName>
        <fullName evidence="1">Uncharacterized protein</fullName>
    </submittedName>
</protein>
<dbReference type="EMBL" id="CM037621">
    <property type="protein sequence ID" value="KAH8001500.1"/>
    <property type="molecule type" value="Genomic_DNA"/>
</dbReference>
<proteinExistence type="predicted"/>